<evidence type="ECO:0000256" key="1">
    <source>
        <dbReference type="ARBA" id="ARBA00022670"/>
    </source>
</evidence>
<keyword evidence="4" id="KW-0833">Ubl conjugation pathway</keyword>
<gene>
    <name evidence="9" type="ORF">OUZ56_015514</name>
</gene>
<keyword evidence="10" id="KW-1185">Reference proteome</keyword>
<name>A0ABR0AN34_9CRUS</name>
<evidence type="ECO:0000256" key="5">
    <source>
        <dbReference type="ARBA" id="ARBA00022801"/>
    </source>
</evidence>
<organism evidence="9 10">
    <name type="scientific">Daphnia magna</name>
    <dbReference type="NCBI Taxonomy" id="35525"/>
    <lineage>
        <taxon>Eukaryota</taxon>
        <taxon>Metazoa</taxon>
        <taxon>Ecdysozoa</taxon>
        <taxon>Arthropoda</taxon>
        <taxon>Crustacea</taxon>
        <taxon>Branchiopoda</taxon>
        <taxon>Diplostraca</taxon>
        <taxon>Cladocera</taxon>
        <taxon>Anomopoda</taxon>
        <taxon>Daphniidae</taxon>
        <taxon>Daphnia</taxon>
    </lineage>
</organism>
<dbReference type="Pfam" id="PF13445">
    <property type="entry name" value="zf-RING_UBOX"/>
    <property type="match status" value="1"/>
</dbReference>
<evidence type="ECO:0000256" key="2">
    <source>
        <dbReference type="ARBA" id="ARBA00022723"/>
    </source>
</evidence>
<keyword evidence="2" id="KW-0479">Metal-binding</keyword>
<dbReference type="EMBL" id="JAOYFB010000038">
    <property type="protein sequence ID" value="KAK4026519.1"/>
    <property type="molecule type" value="Genomic_DNA"/>
</dbReference>
<dbReference type="Pfam" id="PF25010">
    <property type="entry name" value="ARM_UBP24_USP9X-Y"/>
    <property type="match status" value="1"/>
</dbReference>
<dbReference type="PANTHER" id="PTHR25464:SF2">
    <property type="entry name" value="RING-TYPE DOMAIN-CONTAINING PROTEIN"/>
    <property type="match status" value="1"/>
</dbReference>
<dbReference type="PANTHER" id="PTHR25464">
    <property type="entry name" value="TRIPARTITE MOTIF-CONTAINING PROTEIN 2-LIKE PROTEIN"/>
    <property type="match status" value="1"/>
</dbReference>
<dbReference type="InterPro" id="IPR056850">
    <property type="entry name" value="ARM_UBP34_24_USP9X_Y"/>
</dbReference>
<evidence type="ECO:0000313" key="10">
    <source>
        <dbReference type="Proteomes" id="UP001234178"/>
    </source>
</evidence>
<evidence type="ECO:0000313" key="9">
    <source>
        <dbReference type="EMBL" id="KAK4026519.1"/>
    </source>
</evidence>
<dbReference type="Proteomes" id="UP001234178">
    <property type="component" value="Unassembled WGS sequence"/>
</dbReference>
<evidence type="ECO:0000256" key="4">
    <source>
        <dbReference type="ARBA" id="ARBA00022786"/>
    </source>
</evidence>
<keyword evidence="5" id="KW-0378">Hydrolase</keyword>
<keyword evidence="3 7" id="KW-0863">Zinc-finger</keyword>
<keyword evidence="6" id="KW-0862">Zinc</keyword>
<dbReference type="SUPFAM" id="SSF57850">
    <property type="entry name" value="RING/U-box"/>
    <property type="match status" value="1"/>
</dbReference>
<proteinExistence type="predicted"/>
<evidence type="ECO:0000259" key="8">
    <source>
        <dbReference type="PROSITE" id="PS50089"/>
    </source>
</evidence>
<evidence type="ECO:0000256" key="6">
    <source>
        <dbReference type="ARBA" id="ARBA00022833"/>
    </source>
</evidence>
<protein>
    <recommendedName>
        <fullName evidence="8">RING-type domain-containing protein</fullName>
    </recommendedName>
</protein>
<accession>A0ABR0AN34</accession>
<dbReference type="InterPro" id="IPR013083">
    <property type="entry name" value="Znf_RING/FYVE/PHD"/>
</dbReference>
<keyword evidence="1" id="KW-0645">Protease</keyword>
<dbReference type="InterPro" id="IPR027370">
    <property type="entry name" value="Znf-RING_euk"/>
</dbReference>
<evidence type="ECO:0000256" key="3">
    <source>
        <dbReference type="ARBA" id="ARBA00022771"/>
    </source>
</evidence>
<reference evidence="9 10" key="1">
    <citation type="journal article" date="2023" name="Nucleic Acids Res.">
        <title>The hologenome of Daphnia magna reveals possible DNA methylation and microbiome-mediated evolution of the host genome.</title>
        <authorList>
            <person name="Chaturvedi A."/>
            <person name="Li X."/>
            <person name="Dhandapani V."/>
            <person name="Marshall H."/>
            <person name="Kissane S."/>
            <person name="Cuenca-Cambronero M."/>
            <person name="Asole G."/>
            <person name="Calvet F."/>
            <person name="Ruiz-Romero M."/>
            <person name="Marangio P."/>
            <person name="Guigo R."/>
            <person name="Rago D."/>
            <person name="Mirbahai L."/>
            <person name="Eastwood N."/>
            <person name="Colbourne J.K."/>
            <person name="Zhou J."/>
            <person name="Mallon E."/>
            <person name="Orsini L."/>
        </authorList>
    </citation>
    <scope>NUCLEOTIDE SEQUENCE [LARGE SCALE GENOMIC DNA]</scope>
    <source>
        <strain evidence="9">LRV0_1</strain>
    </source>
</reference>
<dbReference type="PROSITE" id="PS50089">
    <property type="entry name" value="ZF_RING_2"/>
    <property type="match status" value="1"/>
</dbReference>
<dbReference type="InterPro" id="IPR001841">
    <property type="entry name" value="Znf_RING"/>
</dbReference>
<feature type="domain" description="RING-type" evidence="8">
    <location>
        <begin position="15"/>
        <end position="58"/>
    </location>
</feature>
<comment type="caution">
    <text evidence="9">The sequence shown here is derived from an EMBL/GenBank/DDBJ whole genome shotgun (WGS) entry which is preliminary data.</text>
</comment>
<evidence type="ECO:0000256" key="7">
    <source>
        <dbReference type="PROSITE-ProRule" id="PRU00175"/>
    </source>
</evidence>
<dbReference type="SMART" id="SM00184">
    <property type="entry name" value="RING"/>
    <property type="match status" value="1"/>
</dbReference>
<dbReference type="Gene3D" id="3.30.40.10">
    <property type="entry name" value="Zinc/RING finger domain, C3HC4 (zinc finger)"/>
    <property type="match status" value="1"/>
</dbReference>
<sequence>MENDSEDLSENFSTCPVCYVKFDDEENKPKILSCGHTTCLQCLKKIYRNGLVSCPCCRHCDRCDQGVEKLPTSQQVLHIIKLTEKLRHRQCPQLTTLSKTLEVESLVKELLDNYSTDDDAFFEQLRKIIRFIVNDPTRCLDPVWKLQDILQDNTMAVSKFHQTIAVYVGEMKQQHLDYLISDVQARWFLSDNTQRPNLLDFLHKLTNEGRNEQLTAKVMDVVEGFVFCADTADELIDSCIEIQKKILSDGWTCDLFSHWLFHLAQTIQTQPEQRLALAAMKLLRHLCYLFAVKKAASNNYYHNASEFNDLVFLHYKKIYTFIDQEWQLFGHAIAGFVTYVMECQSAANDNIHIAAVKERLAFLGVFLKYGEMCMDEIAATSVWFCLMDRTISDLDPAICFEWFAKIAEMSMMHPKAIQCIFHQHILKLDPRQMVNQTAVFMDCFERFFQAVHCAEGDTFTEDVIDPRPGLQFLLKIVQYAELTIAHRAFKLVKETVIYLGPRLLSPRVDVDSDVLGSLLDRFRDEYFSNRMQREDLVQSDEEEINLMDDLAEFLEREDISNSFDNMEEDEEFSTGIFPVTPAPQRFDIANSIFLLTVIKRGRLLGQIHIKPSSRFASAKFVQDLGTFCYDHPRKIGRRIAKSTKDTFVSLKMTNAMFQPVVPDMLNYRIWLDSDNYAQKACQVGITGIEAGAGRSESRVKGWQFVFFLHDMVPGAYKSKKSLLFGDVVQGIDVVKSLSCSNLLTSHFSDGLRLILESVN</sequence>